<accession>A0A2S9H301</accession>
<dbReference type="GO" id="GO:0035438">
    <property type="term" value="F:cyclic-di-GMP binding"/>
    <property type="evidence" value="ECO:0007669"/>
    <property type="project" value="InterPro"/>
</dbReference>
<dbReference type="EMBL" id="PUGF01000003">
    <property type="protein sequence ID" value="PRC94313.1"/>
    <property type="molecule type" value="Genomic_DNA"/>
</dbReference>
<dbReference type="RefSeq" id="WP_105530641.1">
    <property type="nucleotide sequence ID" value="NZ_PUGF01000003.1"/>
</dbReference>
<dbReference type="Gene3D" id="2.40.10.220">
    <property type="entry name" value="predicted glycosyltransferase like domains"/>
    <property type="match status" value="1"/>
</dbReference>
<proteinExistence type="predicted"/>
<protein>
    <submittedName>
        <fullName evidence="2">PilZ domain</fullName>
    </submittedName>
</protein>
<dbReference type="SUPFAM" id="SSF141371">
    <property type="entry name" value="PilZ domain-like"/>
    <property type="match status" value="1"/>
</dbReference>
<comment type="caution">
    <text evidence="2">The sequence shown here is derived from an EMBL/GenBank/DDBJ whole genome shotgun (WGS) entry which is preliminary data.</text>
</comment>
<evidence type="ECO:0000313" key="3">
    <source>
        <dbReference type="Proteomes" id="UP000237839"/>
    </source>
</evidence>
<dbReference type="OrthoDB" id="8811313at2"/>
<organism evidence="2 3">
    <name type="scientific">Solimicrobium silvestre</name>
    <dbReference type="NCBI Taxonomy" id="2099400"/>
    <lineage>
        <taxon>Bacteria</taxon>
        <taxon>Pseudomonadati</taxon>
        <taxon>Pseudomonadota</taxon>
        <taxon>Betaproteobacteria</taxon>
        <taxon>Burkholderiales</taxon>
        <taxon>Oxalobacteraceae</taxon>
        <taxon>Solimicrobium</taxon>
    </lineage>
</organism>
<dbReference type="Proteomes" id="UP000237839">
    <property type="component" value="Unassembled WGS sequence"/>
</dbReference>
<keyword evidence="3" id="KW-1185">Reference proteome</keyword>
<reference evidence="2 3" key="1">
    <citation type="submission" date="2018-02" db="EMBL/GenBank/DDBJ databases">
        <title>Solimicrobium silvestre gen. nov., sp. nov., isolated from alpine forest soil.</title>
        <authorList>
            <person name="Margesin R."/>
            <person name="Albuquerque L."/>
            <person name="Zhang D.-C."/>
            <person name="Froufe H.J.C."/>
            <person name="Severino R."/>
            <person name="Roxo I."/>
            <person name="Egas C."/>
            <person name="Da Costa M.S."/>
        </authorList>
    </citation>
    <scope>NUCLEOTIDE SEQUENCE [LARGE SCALE GENOMIC DNA]</scope>
    <source>
        <strain evidence="2 3">S20-91</strain>
    </source>
</reference>
<name>A0A2S9H301_9BURK</name>
<dbReference type="Pfam" id="PF07238">
    <property type="entry name" value="PilZ"/>
    <property type="match status" value="1"/>
</dbReference>
<gene>
    <name evidence="2" type="ORF">S2091_0934</name>
</gene>
<dbReference type="InterPro" id="IPR009875">
    <property type="entry name" value="PilZ_domain"/>
</dbReference>
<feature type="domain" description="PilZ" evidence="1">
    <location>
        <begin position="11"/>
        <end position="115"/>
    </location>
</feature>
<sequence>MTTMTITKEGRSHLRRILHCKVKVISKNGSVLVGRSIDISLTGISVMLDEPFDHAPQCIIMFEALSANQLTSSKLINVTVNAEAVYSICVGTTGFRVGFKFDRINEEALKSLRLLLA</sequence>
<evidence type="ECO:0000259" key="1">
    <source>
        <dbReference type="Pfam" id="PF07238"/>
    </source>
</evidence>
<dbReference type="AlphaFoldDB" id="A0A2S9H301"/>
<evidence type="ECO:0000313" key="2">
    <source>
        <dbReference type="EMBL" id="PRC94313.1"/>
    </source>
</evidence>